<dbReference type="Pfam" id="PF02338">
    <property type="entry name" value="OTU"/>
    <property type="match status" value="1"/>
</dbReference>
<evidence type="ECO:0000259" key="15">
    <source>
        <dbReference type="PROSITE" id="PS50802"/>
    </source>
</evidence>
<feature type="compositionally biased region" description="Basic and acidic residues" evidence="14">
    <location>
        <begin position="352"/>
        <end position="363"/>
    </location>
</feature>
<evidence type="ECO:0000313" key="17">
    <source>
        <dbReference type="Proteomes" id="UP001209878"/>
    </source>
</evidence>
<keyword evidence="6" id="KW-0645">Protease</keyword>
<sequence length="390" mass="44205">MPTARKHSHGTHQSRGERHAAMARKREERAVRSAYKKEKKAQKNSVEEQNFYAFHSQLAKMQLQLREIPGDGNCLFRALGDQLEGHGRNHFNHRQDVVEYMLEHRADFEPFVEDDVPFDRHIANLKKQGTYAGNDAIVAFARLHKVVVVIHQLNSPCLQIHGSEDPNGRQIHISYHNGDHYGSVRTIGDHTETPANIKFRDGVPMEKRTQEFHLTNPLNQVKYAAGYAADCLSSLPEVGHSTVSRVYKDFSQLVWEVTKSTGCEDERLVENVLKDNNWDVDFASQEVLQLMDTGYSTESGTSLTSEQDGWVQSNTSSQVVNSYSQEPSPSYGAKPKQKPISAREKKMAKKKRAEERHRAELGNRNDLATMTEDLDNDATFVTQHVGVLQI</sequence>
<evidence type="ECO:0000256" key="11">
    <source>
        <dbReference type="ARBA" id="ARBA00023242"/>
    </source>
</evidence>
<keyword evidence="11" id="KW-0539">Nucleus</keyword>
<dbReference type="EMBL" id="JAODUO010000156">
    <property type="protein sequence ID" value="KAK2187718.1"/>
    <property type="molecule type" value="Genomic_DNA"/>
</dbReference>
<comment type="subcellular location">
    <subcellularLocation>
        <location evidence="3">Cytoplasm</location>
    </subcellularLocation>
    <subcellularLocation>
        <location evidence="2">Nucleus</location>
    </subcellularLocation>
</comment>
<evidence type="ECO:0000256" key="12">
    <source>
        <dbReference type="ARBA" id="ARBA00059041"/>
    </source>
</evidence>
<dbReference type="GO" id="GO:0016579">
    <property type="term" value="P:protein deubiquitination"/>
    <property type="evidence" value="ECO:0007669"/>
    <property type="project" value="TreeGrafter"/>
</dbReference>
<dbReference type="PANTHER" id="PTHR12419:SF7">
    <property type="entry name" value="OTU DOMAIN-CONTAINING PROTEIN 3"/>
    <property type="match status" value="1"/>
</dbReference>
<evidence type="ECO:0000313" key="16">
    <source>
        <dbReference type="EMBL" id="KAK2187718.1"/>
    </source>
</evidence>
<dbReference type="GO" id="GO:0006508">
    <property type="term" value="P:proteolysis"/>
    <property type="evidence" value="ECO:0007669"/>
    <property type="project" value="UniProtKB-KW"/>
</dbReference>
<dbReference type="GO" id="GO:0004843">
    <property type="term" value="F:cysteine-type deubiquitinase activity"/>
    <property type="evidence" value="ECO:0007669"/>
    <property type="project" value="UniProtKB-EC"/>
</dbReference>
<evidence type="ECO:0000256" key="3">
    <source>
        <dbReference type="ARBA" id="ARBA00004496"/>
    </source>
</evidence>
<keyword evidence="8" id="KW-0378">Hydrolase</keyword>
<dbReference type="PANTHER" id="PTHR12419">
    <property type="entry name" value="OTU DOMAIN CONTAINING PROTEIN"/>
    <property type="match status" value="1"/>
</dbReference>
<dbReference type="GO" id="GO:0005634">
    <property type="term" value="C:nucleus"/>
    <property type="evidence" value="ECO:0007669"/>
    <property type="project" value="UniProtKB-SubCell"/>
</dbReference>
<feature type="compositionally biased region" description="Basic residues" evidence="14">
    <location>
        <begin position="1"/>
        <end position="12"/>
    </location>
</feature>
<dbReference type="GO" id="GO:0005737">
    <property type="term" value="C:cytoplasm"/>
    <property type="evidence" value="ECO:0007669"/>
    <property type="project" value="UniProtKB-SubCell"/>
</dbReference>
<evidence type="ECO:0000256" key="2">
    <source>
        <dbReference type="ARBA" id="ARBA00004123"/>
    </source>
</evidence>
<protein>
    <recommendedName>
        <fullName evidence="13">OTU domain-containing protein 3</fullName>
        <ecNumber evidence="4">3.4.19.12</ecNumber>
    </recommendedName>
</protein>
<keyword evidence="10" id="KW-0007">Acetylation</keyword>
<evidence type="ECO:0000256" key="4">
    <source>
        <dbReference type="ARBA" id="ARBA00012759"/>
    </source>
</evidence>
<evidence type="ECO:0000256" key="14">
    <source>
        <dbReference type="SAM" id="MobiDB-lite"/>
    </source>
</evidence>
<feature type="compositionally biased region" description="Basic and acidic residues" evidence="14">
    <location>
        <begin position="14"/>
        <end position="29"/>
    </location>
</feature>
<keyword evidence="17" id="KW-1185">Reference proteome</keyword>
<dbReference type="Proteomes" id="UP001209878">
    <property type="component" value="Unassembled WGS sequence"/>
</dbReference>
<dbReference type="FunFam" id="3.90.70.80:FF:000005">
    <property type="entry name" value="OTU domain-containing protein 3"/>
    <property type="match status" value="1"/>
</dbReference>
<evidence type="ECO:0000256" key="7">
    <source>
        <dbReference type="ARBA" id="ARBA00022786"/>
    </source>
</evidence>
<name>A0AAD9P3Z4_RIDPI</name>
<evidence type="ECO:0000256" key="8">
    <source>
        <dbReference type="ARBA" id="ARBA00022801"/>
    </source>
</evidence>
<proteinExistence type="predicted"/>
<evidence type="ECO:0000256" key="5">
    <source>
        <dbReference type="ARBA" id="ARBA00022490"/>
    </source>
</evidence>
<comment type="function">
    <text evidence="12">Deubiquitinating enzyme that hydrolyzes 'Lys-6'- and 'Lys-11'-linked polyubiquitin. Also hydrolyzes heterotypic (mixed and branched) and homotypic chains. Important regulator of energy metabolism. Glucose and fatty acids trigger its nuclear translocation by CBP-dependent acetylation. In the nucleus, deubiquitinates and stabilizes the nuclear receptor PPARD regulating the expression of various genes involved in glucose and lipid metabolism and oxidative phosphorylation. Also acts as a negative regulator of the ribosome quality control (RQC) by mediating deubiquitination of 40S ribosomal proteins RPS10/eS10 and RPS20/uS10, thereby antagonizing ZNF598-mediated 40S ubiquitination.</text>
</comment>
<reference evidence="16" key="1">
    <citation type="journal article" date="2023" name="Mol. Biol. Evol.">
        <title>Third-Generation Sequencing Reveals the Adaptive Role of the Epigenome in Three Deep-Sea Polychaetes.</title>
        <authorList>
            <person name="Perez M."/>
            <person name="Aroh O."/>
            <person name="Sun Y."/>
            <person name="Lan Y."/>
            <person name="Juniper S.K."/>
            <person name="Young C.R."/>
            <person name="Angers B."/>
            <person name="Qian P.Y."/>
        </authorList>
    </citation>
    <scope>NUCLEOTIDE SEQUENCE</scope>
    <source>
        <strain evidence="16">R07B-5</strain>
    </source>
</reference>
<dbReference type="SUPFAM" id="SSF54001">
    <property type="entry name" value="Cysteine proteinases"/>
    <property type="match status" value="1"/>
</dbReference>
<feature type="compositionally biased region" description="Low complexity" evidence="14">
    <location>
        <begin position="311"/>
        <end position="325"/>
    </location>
</feature>
<dbReference type="AlphaFoldDB" id="A0AAD9P3Z4"/>
<evidence type="ECO:0000256" key="13">
    <source>
        <dbReference type="ARBA" id="ARBA00074859"/>
    </source>
</evidence>
<keyword evidence="7" id="KW-0833">Ubl conjugation pathway</keyword>
<dbReference type="EC" id="3.4.19.12" evidence="4"/>
<dbReference type="InterPro" id="IPR038765">
    <property type="entry name" value="Papain-like_cys_pep_sf"/>
</dbReference>
<gene>
    <name evidence="16" type="ORF">NP493_156g03016</name>
</gene>
<keyword evidence="9" id="KW-0788">Thiol protease</keyword>
<dbReference type="CDD" id="cd22770">
    <property type="entry name" value="OTU_OTUD3"/>
    <property type="match status" value="1"/>
</dbReference>
<evidence type="ECO:0000256" key="1">
    <source>
        <dbReference type="ARBA" id="ARBA00000707"/>
    </source>
</evidence>
<comment type="catalytic activity">
    <reaction evidence="1">
        <text>Thiol-dependent hydrolysis of ester, thioester, amide, peptide and isopeptide bonds formed by the C-terminal Gly of ubiquitin (a 76-residue protein attached to proteins as an intracellular targeting signal).</text>
        <dbReference type="EC" id="3.4.19.12"/>
    </reaction>
</comment>
<feature type="compositionally biased region" description="Polar residues" evidence="14">
    <location>
        <begin position="296"/>
        <end position="307"/>
    </location>
</feature>
<dbReference type="Gene3D" id="3.90.70.80">
    <property type="match status" value="1"/>
</dbReference>
<feature type="region of interest" description="Disordered" evidence="14">
    <location>
        <begin position="296"/>
        <end position="368"/>
    </location>
</feature>
<evidence type="ECO:0000256" key="10">
    <source>
        <dbReference type="ARBA" id="ARBA00022990"/>
    </source>
</evidence>
<evidence type="ECO:0000256" key="6">
    <source>
        <dbReference type="ARBA" id="ARBA00022670"/>
    </source>
</evidence>
<dbReference type="InterPro" id="IPR050704">
    <property type="entry name" value="Peptidase_C85-like"/>
</dbReference>
<dbReference type="InterPro" id="IPR003323">
    <property type="entry name" value="OTU_dom"/>
</dbReference>
<keyword evidence="5" id="KW-0963">Cytoplasm</keyword>
<evidence type="ECO:0000256" key="9">
    <source>
        <dbReference type="ARBA" id="ARBA00022807"/>
    </source>
</evidence>
<comment type="caution">
    <text evidence="16">The sequence shown here is derived from an EMBL/GenBank/DDBJ whole genome shotgun (WGS) entry which is preliminary data.</text>
</comment>
<accession>A0AAD9P3Z4</accession>
<feature type="region of interest" description="Disordered" evidence="14">
    <location>
        <begin position="1"/>
        <end position="29"/>
    </location>
</feature>
<organism evidence="16 17">
    <name type="scientific">Ridgeia piscesae</name>
    <name type="common">Tubeworm</name>
    <dbReference type="NCBI Taxonomy" id="27915"/>
    <lineage>
        <taxon>Eukaryota</taxon>
        <taxon>Metazoa</taxon>
        <taxon>Spiralia</taxon>
        <taxon>Lophotrochozoa</taxon>
        <taxon>Annelida</taxon>
        <taxon>Polychaeta</taxon>
        <taxon>Sedentaria</taxon>
        <taxon>Canalipalpata</taxon>
        <taxon>Sabellida</taxon>
        <taxon>Siboglinidae</taxon>
        <taxon>Ridgeia</taxon>
    </lineage>
</organism>
<dbReference type="PROSITE" id="PS50802">
    <property type="entry name" value="OTU"/>
    <property type="match status" value="1"/>
</dbReference>
<feature type="domain" description="OTU" evidence="15">
    <location>
        <begin position="63"/>
        <end position="187"/>
    </location>
</feature>